<feature type="binding site" evidence="6">
    <location>
        <position position="117"/>
    </location>
    <ligand>
        <name>S-adenosyl-L-methionine</name>
        <dbReference type="ChEBI" id="CHEBI:59789"/>
    </ligand>
</feature>
<dbReference type="AlphaFoldDB" id="A0A1H0K6T1"/>
<dbReference type="PANTHER" id="PTHR31760:SF0">
    <property type="entry name" value="S-ADENOSYL-L-METHIONINE-DEPENDENT METHYLTRANSFERASES SUPERFAMILY PROTEIN"/>
    <property type="match status" value="1"/>
</dbReference>
<feature type="region of interest" description="Disordered" evidence="7">
    <location>
        <begin position="1"/>
        <end position="37"/>
    </location>
</feature>
<feature type="compositionally biased region" description="Basic and acidic residues" evidence="7">
    <location>
        <begin position="1"/>
        <end position="12"/>
    </location>
</feature>
<dbReference type="SUPFAM" id="SSF53335">
    <property type="entry name" value="S-adenosyl-L-methionine-dependent methyltransferases"/>
    <property type="match status" value="1"/>
</dbReference>
<dbReference type="EC" id="2.1.1.170" evidence="6"/>
<evidence type="ECO:0000313" key="8">
    <source>
        <dbReference type="EMBL" id="SDO51685.1"/>
    </source>
</evidence>
<evidence type="ECO:0000256" key="3">
    <source>
        <dbReference type="ARBA" id="ARBA00022603"/>
    </source>
</evidence>
<dbReference type="RefSeq" id="WP_090675137.1">
    <property type="nucleotide sequence ID" value="NZ_FNIT01000007.1"/>
</dbReference>
<accession>A0A1H0K6T1</accession>
<keyword evidence="3 6" id="KW-0489">Methyltransferase</keyword>
<keyword evidence="4 6" id="KW-0808">Transferase</keyword>
<dbReference type="NCBIfam" id="TIGR00138">
    <property type="entry name" value="rsmG_gidB"/>
    <property type="match status" value="1"/>
</dbReference>
<dbReference type="OrthoDB" id="9808773at2"/>
<comment type="catalytic activity">
    <reaction evidence="6">
        <text>guanosine(527) in 16S rRNA + S-adenosyl-L-methionine = N(7)-methylguanosine(527) in 16S rRNA + S-adenosyl-L-homocysteine</text>
        <dbReference type="Rhea" id="RHEA:42732"/>
        <dbReference type="Rhea" id="RHEA-COMP:10209"/>
        <dbReference type="Rhea" id="RHEA-COMP:10210"/>
        <dbReference type="ChEBI" id="CHEBI:57856"/>
        <dbReference type="ChEBI" id="CHEBI:59789"/>
        <dbReference type="ChEBI" id="CHEBI:74269"/>
        <dbReference type="ChEBI" id="CHEBI:74480"/>
        <dbReference type="EC" id="2.1.1.170"/>
    </reaction>
</comment>
<dbReference type="STRING" id="1166073.SAMN05192530_107125"/>
<name>A0A1H0K6T1_9HYPH</name>
<proteinExistence type="inferred from homology"/>
<keyword evidence="1 6" id="KW-0963">Cytoplasm</keyword>
<feature type="binding site" evidence="6">
    <location>
        <begin position="165"/>
        <end position="166"/>
    </location>
    <ligand>
        <name>S-adenosyl-L-methionine</name>
        <dbReference type="ChEBI" id="CHEBI:59789"/>
    </ligand>
</feature>
<gene>
    <name evidence="6" type="primary">rsmG</name>
    <name evidence="8" type="ORF">SAMN05192530_107125</name>
</gene>
<dbReference type="HAMAP" id="MF_00074">
    <property type="entry name" value="16SrRNA_methyltr_G"/>
    <property type="match status" value="1"/>
</dbReference>
<comment type="subcellular location">
    <subcellularLocation>
        <location evidence="6">Cytoplasm</location>
    </subcellularLocation>
</comment>
<evidence type="ECO:0000313" key="9">
    <source>
        <dbReference type="Proteomes" id="UP000198793"/>
    </source>
</evidence>
<dbReference type="Gene3D" id="3.40.50.150">
    <property type="entry name" value="Vaccinia Virus protein VP39"/>
    <property type="match status" value="1"/>
</dbReference>
<feature type="binding site" evidence="6">
    <location>
        <position position="112"/>
    </location>
    <ligand>
        <name>S-adenosyl-L-methionine</name>
        <dbReference type="ChEBI" id="CHEBI:59789"/>
    </ligand>
</feature>
<feature type="binding site" evidence="6">
    <location>
        <position position="181"/>
    </location>
    <ligand>
        <name>S-adenosyl-L-methionine</name>
        <dbReference type="ChEBI" id="CHEBI:59789"/>
    </ligand>
</feature>
<evidence type="ECO:0000256" key="1">
    <source>
        <dbReference type="ARBA" id="ARBA00022490"/>
    </source>
</evidence>
<dbReference type="InterPro" id="IPR003682">
    <property type="entry name" value="rRNA_ssu_MeTfrase_G"/>
</dbReference>
<comment type="caution">
    <text evidence="6">Lacks conserved residue(s) required for the propagation of feature annotation.</text>
</comment>
<dbReference type="GO" id="GO:0005829">
    <property type="term" value="C:cytosol"/>
    <property type="evidence" value="ECO:0007669"/>
    <property type="project" value="TreeGrafter"/>
</dbReference>
<evidence type="ECO:0000256" key="7">
    <source>
        <dbReference type="SAM" id="MobiDB-lite"/>
    </source>
</evidence>
<keyword evidence="9" id="KW-1185">Reference proteome</keyword>
<dbReference type="InterPro" id="IPR029063">
    <property type="entry name" value="SAM-dependent_MTases_sf"/>
</dbReference>
<reference evidence="8 9" key="1">
    <citation type="submission" date="2016-10" db="EMBL/GenBank/DDBJ databases">
        <authorList>
            <person name="de Groot N.N."/>
        </authorList>
    </citation>
    <scope>NUCLEOTIDE SEQUENCE [LARGE SCALE GENOMIC DNA]</scope>
    <source>
        <strain evidence="9">L7-484,KACC 16230,DSM 25025</strain>
    </source>
</reference>
<evidence type="ECO:0000256" key="2">
    <source>
        <dbReference type="ARBA" id="ARBA00022552"/>
    </source>
</evidence>
<dbReference type="EMBL" id="FNIT01000007">
    <property type="protein sequence ID" value="SDO51685.1"/>
    <property type="molecule type" value="Genomic_DNA"/>
</dbReference>
<comment type="function">
    <text evidence="6">Specifically methylates the N7 position of guanine in position 527 of 16S rRNA.</text>
</comment>
<dbReference type="Pfam" id="PF02527">
    <property type="entry name" value="GidB"/>
    <property type="match status" value="1"/>
</dbReference>
<protein>
    <recommendedName>
        <fullName evidence="6">Ribosomal RNA small subunit methyltransferase G</fullName>
        <ecNumber evidence="6">2.1.1.170</ecNumber>
    </recommendedName>
    <alternativeName>
        <fullName evidence="6">16S rRNA 7-methylguanosine methyltransferase</fullName>
        <shortName evidence="6">16S rRNA m7G methyltransferase</shortName>
    </alternativeName>
</protein>
<dbReference type="GO" id="GO:0070043">
    <property type="term" value="F:rRNA (guanine-N7-)-methyltransferase activity"/>
    <property type="evidence" value="ECO:0007669"/>
    <property type="project" value="UniProtKB-UniRule"/>
</dbReference>
<dbReference type="PANTHER" id="PTHR31760">
    <property type="entry name" value="S-ADENOSYL-L-METHIONINE-DEPENDENT METHYLTRANSFERASES SUPERFAMILY PROTEIN"/>
    <property type="match status" value="1"/>
</dbReference>
<evidence type="ECO:0000256" key="6">
    <source>
        <dbReference type="HAMAP-Rule" id="MF_00074"/>
    </source>
</evidence>
<evidence type="ECO:0000256" key="4">
    <source>
        <dbReference type="ARBA" id="ARBA00022679"/>
    </source>
</evidence>
<keyword evidence="5 6" id="KW-0949">S-adenosyl-L-methionine</keyword>
<evidence type="ECO:0000256" key="5">
    <source>
        <dbReference type="ARBA" id="ARBA00022691"/>
    </source>
</evidence>
<feature type="compositionally biased region" description="Low complexity" evidence="7">
    <location>
        <begin position="15"/>
        <end position="25"/>
    </location>
</feature>
<dbReference type="Proteomes" id="UP000198793">
    <property type="component" value="Unassembled WGS sequence"/>
</dbReference>
<organism evidence="8 9">
    <name type="scientific">Aureimonas jatrophae</name>
    <dbReference type="NCBI Taxonomy" id="1166073"/>
    <lineage>
        <taxon>Bacteria</taxon>
        <taxon>Pseudomonadati</taxon>
        <taxon>Pseudomonadota</taxon>
        <taxon>Alphaproteobacteria</taxon>
        <taxon>Hyphomicrobiales</taxon>
        <taxon>Aurantimonadaceae</taxon>
        <taxon>Aureimonas</taxon>
    </lineage>
</organism>
<sequence>MSRPPERRKPFADRSPASKAQAKKPAPSKPRMGRAATEAKLTEERALVLSRHGVSRETVERLDRFVALLRQWQARINLVSPATVPEIWTRHVEDGLILGQLARRHLRWADIGSGAGLPGLVLAILMAEREGGHVDLIEANAKKAAFLRTVQRELQLPATVHAARIESCGAVLAKVDAVSARALAPLDELLAMTAPHLAPGAARWFLKGRTHEDEIAKAAAQWRLDMVKHPLVEDGSVILEIRSAEPLGAGASPSPAPLS</sequence>
<keyword evidence="2 6" id="KW-0698">rRNA processing</keyword>
<comment type="similarity">
    <text evidence="6">Belongs to the methyltransferase superfamily. RNA methyltransferase RsmG family.</text>
</comment>